<dbReference type="InterPro" id="IPR036704">
    <property type="entry name" value="RraA/RraA-like_sf"/>
</dbReference>
<feature type="binding site" evidence="5">
    <location>
        <position position="120"/>
    </location>
    <ligand>
        <name>Mg(2+)</name>
        <dbReference type="ChEBI" id="CHEBI:18420"/>
    </ligand>
</feature>
<dbReference type="STRING" id="1122213.GCA_000423365_00055"/>
<keyword evidence="5" id="KW-0479">Metal-binding</keyword>
<dbReference type="SUPFAM" id="SSF89562">
    <property type="entry name" value="RraA-like"/>
    <property type="match status" value="1"/>
</dbReference>
<dbReference type="InterPro" id="IPR005493">
    <property type="entry name" value="RraA/RraA-like"/>
</dbReference>
<evidence type="ECO:0000256" key="5">
    <source>
        <dbReference type="PIRSR" id="PIRSR605493-1"/>
    </source>
</evidence>
<comment type="cofactor">
    <cofactor evidence="5">
        <name>Mg(2+)</name>
        <dbReference type="ChEBI" id="CHEBI:18420"/>
    </cofactor>
</comment>
<accession>A0A2R4MG80</accession>
<dbReference type="Gene3D" id="3.50.30.40">
    <property type="entry name" value="Ribonuclease E inhibitor RraA/RraA-like"/>
    <property type="match status" value="1"/>
</dbReference>
<protein>
    <recommendedName>
        <fullName evidence="2">Putative 4-hydroxy-4-methyl-2-oxoglutarate aldolase</fullName>
    </recommendedName>
    <alternativeName>
        <fullName evidence="3">Regulator of ribonuclease activity homolog</fullName>
    </alternativeName>
    <alternativeName>
        <fullName evidence="4">RraA-like protein</fullName>
    </alternativeName>
</protein>
<proteinExistence type="predicted"/>
<dbReference type="PANTHER" id="PTHR33254">
    <property type="entry name" value="4-HYDROXY-4-METHYL-2-OXOGLUTARATE ALDOLASE 3-RELATED"/>
    <property type="match status" value="1"/>
</dbReference>
<feature type="binding site" evidence="5">
    <location>
        <position position="119"/>
    </location>
    <ligand>
        <name>substrate</name>
    </ligand>
</feature>
<dbReference type="PANTHER" id="PTHR33254:SF4">
    <property type="entry name" value="4-HYDROXY-4-METHYL-2-OXOGLUTARATE ALDOLASE 3-RELATED"/>
    <property type="match status" value="1"/>
</dbReference>
<dbReference type="Proteomes" id="UP000258927">
    <property type="component" value="Chromosome"/>
</dbReference>
<dbReference type="KEGG" id="mmyr:MXMO3_02376"/>
<evidence type="ECO:0000256" key="1">
    <source>
        <dbReference type="ARBA" id="ARBA00001968"/>
    </source>
</evidence>
<dbReference type="EMBL" id="CP021330">
    <property type="protein sequence ID" value="AVX04889.1"/>
    <property type="molecule type" value="Genomic_DNA"/>
</dbReference>
<dbReference type="GO" id="GO:0046872">
    <property type="term" value="F:metal ion binding"/>
    <property type="evidence" value="ECO:0007669"/>
    <property type="project" value="UniProtKB-KW"/>
</dbReference>
<dbReference type="RefSeq" id="WP_117395993.1">
    <property type="nucleotide sequence ID" value="NZ_CP021330.1"/>
</dbReference>
<evidence type="ECO:0000313" key="6">
    <source>
        <dbReference type="EMBL" id="AVX04889.1"/>
    </source>
</evidence>
<evidence type="ECO:0000256" key="4">
    <source>
        <dbReference type="ARBA" id="ARBA00030169"/>
    </source>
</evidence>
<keyword evidence="5" id="KW-0460">Magnesium</keyword>
<reference evidence="6 7" key="1">
    <citation type="submission" date="2017-05" db="EMBL/GenBank/DDBJ databases">
        <title>Genome Analysis of Maritalea myrionectae HL2708#5.</title>
        <authorList>
            <consortium name="Cotde Inc.-PKNU"/>
            <person name="Jang D."/>
            <person name="Oh H.-M."/>
        </authorList>
    </citation>
    <scope>NUCLEOTIDE SEQUENCE [LARGE SCALE GENOMIC DNA]</scope>
    <source>
        <strain evidence="6 7">HL2708#5</strain>
    </source>
</reference>
<dbReference type="CDD" id="cd16841">
    <property type="entry name" value="RraA_family"/>
    <property type="match status" value="1"/>
</dbReference>
<organism evidence="6 7">
    <name type="scientific">Maritalea myrionectae</name>
    <dbReference type="NCBI Taxonomy" id="454601"/>
    <lineage>
        <taxon>Bacteria</taxon>
        <taxon>Pseudomonadati</taxon>
        <taxon>Pseudomonadota</taxon>
        <taxon>Alphaproteobacteria</taxon>
        <taxon>Hyphomicrobiales</taxon>
        <taxon>Devosiaceae</taxon>
        <taxon>Maritalea</taxon>
    </lineage>
</organism>
<dbReference type="AlphaFoldDB" id="A0A2R4MG80"/>
<comment type="cofactor">
    <cofactor evidence="1">
        <name>a divalent metal cation</name>
        <dbReference type="ChEBI" id="CHEBI:60240"/>
    </cofactor>
</comment>
<evidence type="ECO:0000313" key="7">
    <source>
        <dbReference type="Proteomes" id="UP000258927"/>
    </source>
</evidence>
<keyword evidence="7" id="KW-1185">Reference proteome</keyword>
<evidence type="ECO:0000256" key="2">
    <source>
        <dbReference type="ARBA" id="ARBA00016549"/>
    </source>
</evidence>
<evidence type="ECO:0000256" key="3">
    <source>
        <dbReference type="ARBA" id="ARBA00029596"/>
    </source>
</evidence>
<gene>
    <name evidence="6" type="ORF">MXMO3_02376</name>
</gene>
<name>A0A2R4MG80_9HYPH</name>
<dbReference type="Pfam" id="PF03737">
    <property type="entry name" value="RraA-like"/>
    <property type="match status" value="1"/>
</dbReference>
<sequence length="219" mass="24268">MANSQDQLLESLRSCYTGVVHDIMRKMGLRNFTLPHEITPLLPDQVLCGPVFTIEGRVDETADGHQTLLEWTGLLSKAKSGHIWVSQPHDHTIAHMGELSSETLMDRGVLGCVVDGGIRDTHFLKKQGFQAWRRFHTPRDVVGRWLPTGFDVDIIIGEVLIQPGDFLLGDLDGLVRLPKANVADIVAQSIEAMGTENKVRTAILAGTDPQEAYLKYGKF</sequence>